<evidence type="ECO:0000259" key="2">
    <source>
        <dbReference type="Pfam" id="PF25861"/>
    </source>
</evidence>
<dbReference type="InterPro" id="IPR058882">
    <property type="entry name" value="PglZ_C"/>
</dbReference>
<dbReference type="Pfam" id="PF25861">
    <property type="entry name" value="PglZ_2nd"/>
    <property type="match status" value="1"/>
</dbReference>
<dbReference type="InterPro" id="IPR017850">
    <property type="entry name" value="Alkaline_phosphatase_core_sf"/>
</dbReference>
<dbReference type="SUPFAM" id="SSF53649">
    <property type="entry name" value="Alkaline phosphatase-like"/>
    <property type="match status" value="1"/>
</dbReference>
<dbReference type="InterPro" id="IPR058880">
    <property type="entry name" value="PglZ_N"/>
</dbReference>
<dbReference type="Pfam" id="PF25863">
    <property type="entry name" value="PglZ_C"/>
    <property type="match status" value="1"/>
</dbReference>
<evidence type="ECO:0000313" key="6">
    <source>
        <dbReference type="Proteomes" id="UP000192251"/>
    </source>
</evidence>
<evidence type="ECO:0000256" key="1">
    <source>
        <dbReference type="SAM" id="MobiDB-lite"/>
    </source>
</evidence>
<dbReference type="InterPro" id="IPR058881">
    <property type="entry name" value="PglZ_2nd"/>
</dbReference>
<dbReference type="RefSeq" id="WP_084751004.1">
    <property type="nucleotide sequence ID" value="NZ_CP020563.1"/>
</dbReference>
<accession>A0ABC8C1Z7</accession>
<dbReference type="EMBL" id="CP020563">
    <property type="protein sequence ID" value="ARF75950.1"/>
    <property type="molecule type" value="Genomic_DNA"/>
</dbReference>
<evidence type="ECO:0000259" key="4">
    <source>
        <dbReference type="Pfam" id="PF25863"/>
    </source>
</evidence>
<feature type="region of interest" description="Disordered" evidence="1">
    <location>
        <begin position="837"/>
        <end position="870"/>
    </location>
</feature>
<dbReference type="Pfam" id="PF08665">
    <property type="entry name" value="PglZ"/>
    <property type="match status" value="1"/>
</dbReference>
<dbReference type="InterPro" id="IPR047992">
    <property type="entry name" value="BREX_PglZ"/>
</dbReference>
<feature type="compositionally biased region" description="Low complexity" evidence="1">
    <location>
        <begin position="801"/>
        <end position="810"/>
    </location>
</feature>
<dbReference type="KEGG" id="kab:B7C62_29550"/>
<protein>
    <submittedName>
        <fullName evidence="5">Phage resistance protein</fullName>
    </submittedName>
</protein>
<name>A0ABC8C1Z7_9ACTN</name>
<feature type="domain" description="Alkaline phosphatase-like protein PglZ N-terminal" evidence="3">
    <location>
        <begin position="21"/>
        <end position="120"/>
    </location>
</feature>
<feature type="region of interest" description="Disordered" evidence="1">
    <location>
        <begin position="801"/>
        <end position="823"/>
    </location>
</feature>
<evidence type="ECO:0000313" key="5">
    <source>
        <dbReference type="EMBL" id="ARF75950.1"/>
    </source>
</evidence>
<feature type="domain" description="Alkaline phosphatase-like protein PglZ C-terminal" evidence="4">
    <location>
        <begin position="873"/>
        <end position="972"/>
    </location>
</feature>
<feature type="domain" description="Alkaline phosphatase-like protein PglZ second" evidence="2">
    <location>
        <begin position="202"/>
        <end position="353"/>
    </location>
</feature>
<organism evidence="5 6">
    <name type="scientific">Kitasatospora albolonga</name>
    <dbReference type="NCBI Taxonomy" id="68173"/>
    <lineage>
        <taxon>Bacteria</taxon>
        <taxon>Bacillati</taxon>
        <taxon>Actinomycetota</taxon>
        <taxon>Actinomycetes</taxon>
        <taxon>Kitasatosporales</taxon>
        <taxon>Streptomycetaceae</taxon>
        <taxon>Kitasatospora</taxon>
    </lineage>
</organism>
<gene>
    <name evidence="5" type="ORF">B7C62_29550</name>
</gene>
<dbReference type="Pfam" id="PF25862">
    <property type="entry name" value="PglZ_1st"/>
    <property type="match status" value="1"/>
</dbReference>
<sequence length="973" mass="103640">MSDTVTTAPAAVGPARLSAGTVRQYAAARSRLGDGTPRVLLLRAAPSWDAPAVQRTAGGLQVRVAVAPSVLAVHEQILGHLDAAEPADPKVLVVLTDREDTDLDPGLLARVYGGRIRSVDNWEVVQEAFDARGLDARLRGEKWAAEALLDAAATRGWPSLGRGLLSRDEALTRLARRRLRIGRHDTGPLGRPAAHDDGDRIDPVALFQWTLTPGGPDLLRALRGPERAGLARFLSEPEQGGSTGRIITALVDAEHGPDAAAYAVVCAALWGHAEADHDLYRARGRAERWLGETPPAQGDALDRLLTSFGQSGEAYVRGLVDRGEHRLADPVLTRAAQLVTQFGAHAAASASPLLEAGLDARFTAAGHAVSGGDAEKVTAAITALTEHALASDGAAQARIERVRMAARLQRWLKARPATIASVADGISYQIRELGWADRALEHLEAGGDTNTALSDAYSRIGHQVRERRRKLGRAFSERLAVWTSDGTDPRSMLTVESFLNRIVTPVVQSPGRRVLLLLVDGMSAAIAADLGEELRGQWAEFDPLTDATGQPVRRAVAAALPTLTTISRTSLFAGTLMKGDQNDEKRLFPLHPCWNGAPAAVFHKDDLRGPDTGSPFSTALSEALSNERTHVAVVLNTVDDRLGKEQKLGDGAWTAKEIGGLEPLLRAARANDMTVLITSDHGHVVERRGRKLDAVGGTVGSARHRTPGGPVAADEIELSGPRVVWPEPGARIVALRDHDARYTALKAGYHGGATLAEFSIPLLALLPFGAEPPAGWRELGDPAPVWWEEDTEAAVELEAEAAPTHAAAAARPQRRQSKKSAPAVPEGVIGLFGEEEMVPQPPAPQAPAAPSQQTTTDQAKETATPSAPATDPAMALVERLMSTELYQAQLGLLARPPRDKTILPRALTALVEAGTLSMTALAERAGQPATRAPGFAATLAQLLNYDGAQILEILPDNRTLRLHRAQLIEQFGL</sequence>
<evidence type="ECO:0000259" key="3">
    <source>
        <dbReference type="Pfam" id="PF25862"/>
    </source>
</evidence>
<reference evidence="5 6" key="1">
    <citation type="submission" date="2017-04" db="EMBL/GenBank/DDBJ databases">
        <title>The complete genome sequence of Streptomyces albolongus YIM 101047, the producer of novel bafilomycins and novel odoriferous sesquiterpenoids.</title>
        <authorList>
            <person name="Yin M."/>
            <person name="Jiang Y."/>
        </authorList>
    </citation>
    <scope>NUCLEOTIDE SEQUENCE [LARGE SCALE GENOMIC DNA]</scope>
    <source>
        <strain evidence="5 6">YIM 101047</strain>
    </source>
</reference>
<dbReference type="NCBIfam" id="NF033446">
    <property type="entry name" value="BREX_PglZ_2"/>
    <property type="match status" value="1"/>
</dbReference>
<keyword evidence="6" id="KW-1185">Reference proteome</keyword>
<feature type="compositionally biased region" description="Low complexity" evidence="1">
    <location>
        <begin position="848"/>
        <end position="870"/>
    </location>
</feature>
<dbReference type="Proteomes" id="UP000192251">
    <property type="component" value="Chromosome"/>
</dbReference>
<dbReference type="AlphaFoldDB" id="A0ABC8C1Z7"/>
<proteinExistence type="predicted"/>